<evidence type="ECO:0000313" key="1">
    <source>
        <dbReference type="EMBL" id="GGC50932.1"/>
    </source>
</evidence>
<accession>A0ABQ1N1D4</accession>
<gene>
    <name evidence="1" type="ORF">GCM10010993_31860</name>
</gene>
<comment type="caution">
    <text evidence="1">The sequence shown here is derived from an EMBL/GenBank/DDBJ whole genome shotgun (WGS) entry which is preliminary data.</text>
</comment>
<keyword evidence="2" id="KW-1185">Reference proteome</keyword>
<dbReference type="Proteomes" id="UP000635885">
    <property type="component" value="Unassembled WGS sequence"/>
</dbReference>
<dbReference type="EMBL" id="BMFD01000015">
    <property type="protein sequence ID" value="GGC50932.1"/>
    <property type="molecule type" value="Genomic_DNA"/>
</dbReference>
<dbReference type="RefSeq" id="WP_188444098.1">
    <property type="nucleotide sequence ID" value="NZ_BMFD01000015.1"/>
</dbReference>
<sequence length="276" mass="32207">MKKYWIILLFFSLKGNFTRAQNFGWENPIEIKIDNITQISLDNQGFLFVVNQEGDILQYKHSGEFVNNYSPTRQGKINQLEAAWTVNIFTFSVDLQEYRILDRFLNPISENRIQQKGINLARAATLGNNNIIWIYDESDFRLNQFDHRRNQILQQQPLNLILTNSALAVQEIKEYQNLVFLKITDEGVAILDNQANFIKSLPFENGQRLSFWKKNLVSVTDTHLIMTDFLTNAPKTFEIPQELEQHQILISNKAIIFYDRESIKIYSKALSPLKAE</sequence>
<evidence type="ECO:0000313" key="2">
    <source>
        <dbReference type="Proteomes" id="UP000635885"/>
    </source>
</evidence>
<protein>
    <submittedName>
        <fullName evidence="1">Uncharacterized protein</fullName>
    </submittedName>
</protein>
<organism evidence="1 2">
    <name type="scientific">Belliella aquatica</name>
    <dbReference type="NCBI Taxonomy" id="1323734"/>
    <lineage>
        <taxon>Bacteria</taxon>
        <taxon>Pseudomonadati</taxon>
        <taxon>Bacteroidota</taxon>
        <taxon>Cytophagia</taxon>
        <taxon>Cytophagales</taxon>
        <taxon>Cyclobacteriaceae</taxon>
        <taxon>Belliella</taxon>
    </lineage>
</organism>
<reference evidence="2" key="1">
    <citation type="journal article" date="2019" name="Int. J. Syst. Evol. Microbiol.">
        <title>The Global Catalogue of Microorganisms (GCM) 10K type strain sequencing project: providing services to taxonomists for standard genome sequencing and annotation.</title>
        <authorList>
            <consortium name="The Broad Institute Genomics Platform"/>
            <consortium name="The Broad Institute Genome Sequencing Center for Infectious Disease"/>
            <person name="Wu L."/>
            <person name="Ma J."/>
        </authorList>
    </citation>
    <scope>NUCLEOTIDE SEQUENCE [LARGE SCALE GENOMIC DNA]</scope>
    <source>
        <strain evidence="2">CGMCC 1.12479</strain>
    </source>
</reference>
<proteinExistence type="predicted"/>
<name>A0ABQ1N1D4_9BACT</name>